<dbReference type="RefSeq" id="WP_092514339.1">
    <property type="nucleotide sequence ID" value="NZ_CAWNQB010000022.1"/>
</dbReference>
<evidence type="ECO:0000313" key="1">
    <source>
        <dbReference type="EMBL" id="PHM36289.1"/>
    </source>
</evidence>
<dbReference type="Proteomes" id="UP000198919">
    <property type="component" value="Unassembled WGS sequence"/>
</dbReference>
<protein>
    <submittedName>
        <fullName evidence="1">Phage protein</fullName>
    </submittedName>
</protein>
<dbReference type="Proteomes" id="UP000224607">
    <property type="component" value="Unassembled WGS sequence"/>
</dbReference>
<evidence type="ECO:0000313" key="2">
    <source>
        <dbReference type="EMBL" id="SFK22422.1"/>
    </source>
</evidence>
<name>A0A1I3XSB3_9GAMM</name>
<evidence type="ECO:0000313" key="4">
    <source>
        <dbReference type="Proteomes" id="UP000224607"/>
    </source>
</evidence>
<reference evidence="1 4" key="3">
    <citation type="journal article" date="2017" name="Nat. Microbiol.">
        <title>Natural product diversity associated with the nematode symbionts Photorhabdus and Xenorhabdus.</title>
        <authorList>
            <person name="Tobias N.J."/>
            <person name="Wolff H."/>
            <person name="Djahanschiri B."/>
            <person name="Grundmann F."/>
            <person name="Kronenwerth M."/>
            <person name="Shi Y.M."/>
            <person name="Simonyi S."/>
            <person name="Grun P."/>
            <person name="Shapiro-Ilan D."/>
            <person name="Pidot S.J."/>
            <person name="Stinear T.P."/>
            <person name="Ebersberger I."/>
            <person name="Bode H.B."/>
        </authorList>
    </citation>
    <scope>NUCLEOTIDE SEQUENCE [LARGE SCALE GENOMIC DNA]</scope>
    <source>
        <strain evidence="1 4">DSM 17908</strain>
    </source>
</reference>
<reference evidence="3" key="1">
    <citation type="submission" date="2016-10" db="EMBL/GenBank/DDBJ databases">
        <authorList>
            <person name="Varghese N."/>
            <person name="Submissions S."/>
        </authorList>
    </citation>
    <scope>NUCLEOTIDE SEQUENCE [LARGE SCALE GENOMIC DNA]</scope>
    <source>
        <strain evidence="3">DSM 17908</strain>
    </source>
</reference>
<evidence type="ECO:0000313" key="3">
    <source>
        <dbReference type="Proteomes" id="UP000198919"/>
    </source>
</evidence>
<dbReference type="OrthoDB" id="6444720at2"/>
<reference evidence="2" key="2">
    <citation type="submission" date="2016-10" db="EMBL/GenBank/DDBJ databases">
        <authorList>
            <person name="de Groot N.N."/>
        </authorList>
    </citation>
    <scope>NUCLEOTIDE SEQUENCE [LARGE SCALE GENOMIC DNA]</scope>
    <source>
        <strain evidence="2">DSM 17908</strain>
    </source>
</reference>
<gene>
    <name evidence="2" type="ORF">SAMN05421680_13812</name>
    <name evidence="1" type="ORF">Xmau_04298</name>
</gene>
<organism evidence="2 3">
    <name type="scientific">Xenorhabdus mauleonii</name>
    <dbReference type="NCBI Taxonomy" id="351675"/>
    <lineage>
        <taxon>Bacteria</taxon>
        <taxon>Pseudomonadati</taxon>
        <taxon>Pseudomonadota</taxon>
        <taxon>Gammaproteobacteria</taxon>
        <taxon>Enterobacterales</taxon>
        <taxon>Morganellaceae</taxon>
        <taxon>Xenorhabdus</taxon>
    </lineage>
</organism>
<dbReference type="AlphaFoldDB" id="A0A1I3XSB3"/>
<dbReference type="EMBL" id="NITY01000029">
    <property type="protein sequence ID" value="PHM36289.1"/>
    <property type="molecule type" value="Genomic_DNA"/>
</dbReference>
<keyword evidence="4" id="KW-1185">Reference proteome</keyword>
<sequence length="257" mass="29456">MINYKTASGDDLSAILDGLAGNFFTMVGKRKEFSYVIKTLNADEYPMAALAGDQDGLKGTLILLTNINIHFVRINIFNKKHHYHFSVKSLNEYEHESSFLFAKLTLKINYQEYTFQNIDIKSLDNFILKLSEAQTVPQSISDKKPSPQYNTTQNIVEPKKSDEPKSPVVYTDNLLEKLNFIKKIKALGAIDDREFDMLKKYILASKFDKKTTIDFKMLVEYLSKMNEYVSHGDITKEYFTDQKAVRLQSLLTGSNSN</sequence>
<dbReference type="EMBL" id="FORG01000038">
    <property type="protein sequence ID" value="SFK22422.1"/>
    <property type="molecule type" value="Genomic_DNA"/>
</dbReference>
<accession>A0A1I3XSB3</accession>
<proteinExistence type="predicted"/>